<keyword evidence="4" id="KW-1185">Reference proteome</keyword>
<evidence type="ECO:0000313" key="3">
    <source>
        <dbReference type="EMBL" id="KZT20968.1"/>
    </source>
</evidence>
<feature type="region of interest" description="Disordered" evidence="2">
    <location>
        <begin position="1"/>
        <end position="35"/>
    </location>
</feature>
<feature type="compositionally biased region" description="Polar residues" evidence="2">
    <location>
        <begin position="1"/>
        <end position="11"/>
    </location>
</feature>
<sequence>MDPSTSASTQPLPIRPAPLRRDSGNKFTRPGDKERYEYEKAKAANKGKWYKEKFHQLREKYDQVTATNEHYQRDLERANERMKALQAEMDLLLDAMSIALPSEPALAQFYNEPLPLVYAGPDSPSYELHTSAAFPDVPPLQLDANGYRPGPYTNGHGRLSPLP</sequence>
<evidence type="ECO:0000256" key="2">
    <source>
        <dbReference type="SAM" id="MobiDB-lite"/>
    </source>
</evidence>
<keyword evidence="1" id="KW-0175">Coiled coil</keyword>
<proteinExistence type="predicted"/>
<reference evidence="3 4" key="1">
    <citation type="journal article" date="2016" name="Mol. Biol. Evol.">
        <title>Comparative Genomics of Early-Diverging Mushroom-Forming Fungi Provides Insights into the Origins of Lignocellulose Decay Capabilities.</title>
        <authorList>
            <person name="Nagy L.G."/>
            <person name="Riley R."/>
            <person name="Tritt A."/>
            <person name="Adam C."/>
            <person name="Daum C."/>
            <person name="Floudas D."/>
            <person name="Sun H."/>
            <person name="Yadav J.S."/>
            <person name="Pangilinan J."/>
            <person name="Larsson K.H."/>
            <person name="Matsuura K."/>
            <person name="Barry K."/>
            <person name="Labutti K."/>
            <person name="Kuo R."/>
            <person name="Ohm R.A."/>
            <person name="Bhattacharya S.S."/>
            <person name="Shirouzu T."/>
            <person name="Yoshinaga Y."/>
            <person name="Martin F.M."/>
            <person name="Grigoriev I.V."/>
            <person name="Hibbett D.S."/>
        </authorList>
    </citation>
    <scope>NUCLEOTIDE SEQUENCE [LARGE SCALE GENOMIC DNA]</scope>
    <source>
        <strain evidence="3 4">HHB14362 ss-1</strain>
    </source>
</reference>
<dbReference type="EMBL" id="KV425612">
    <property type="protein sequence ID" value="KZT20968.1"/>
    <property type="molecule type" value="Genomic_DNA"/>
</dbReference>
<name>A0A165PFH5_9AGAM</name>
<feature type="coiled-coil region" evidence="1">
    <location>
        <begin position="54"/>
        <end position="95"/>
    </location>
</feature>
<protein>
    <submittedName>
        <fullName evidence="3">Uncharacterized protein</fullName>
    </submittedName>
</protein>
<dbReference type="OrthoDB" id="2442602at2759"/>
<accession>A0A165PFH5</accession>
<evidence type="ECO:0000313" key="4">
    <source>
        <dbReference type="Proteomes" id="UP000076761"/>
    </source>
</evidence>
<feature type="region of interest" description="Disordered" evidence="2">
    <location>
        <begin position="140"/>
        <end position="163"/>
    </location>
</feature>
<dbReference type="STRING" id="1314782.A0A165PFH5"/>
<evidence type="ECO:0000256" key="1">
    <source>
        <dbReference type="SAM" id="Coils"/>
    </source>
</evidence>
<dbReference type="Proteomes" id="UP000076761">
    <property type="component" value="Unassembled WGS sequence"/>
</dbReference>
<feature type="compositionally biased region" description="Basic and acidic residues" evidence="2">
    <location>
        <begin position="19"/>
        <end position="35"/>
    </location>
</feature>
<dbReference type="InParanoid" id="A0A165PFH5"/>
<dbReference type="AlphaFoldDB" id="A0A165PFH5"/>
<gene>
    <name evidence="3" type="ORF">NEOLEDRAFT_1172193</name>
</gene>
<organism evidence="3 4">
    <name type="scientific">Neolentinus lepideus HHB14362 ss-1</name>
    <dbReference type="NCBI Taxonomy" id="1314782"/>
    <lineage>
        <taxon>Eukaryota</taxon>
        <taxon>Fungi</taxon>
        <taxon>Dikarya</taxon>
        <taxon>Basidiomycota</taxon>
        <taxon>Agaricomycotina</taxon>
        <taxon>Agaricomycetes</taxon>
        <taxon>Gloeophyllales</taxon>
        <taxon>Gloeophyllaceae</taxon>
        <taxon>Neolentinus</taxon>
    </lineage>
</organism>